<proteinExistence type="predicted"/>
<evidence type="ECO:0000313" key="1">
    <source>
        <dbReference type="EMBL" id="KUJ18923.1"/>
    </source>
</evidence>
<gene>
    <name evidence="1" type="ORF">LY89DRAFT_507868</name>
</gene>
<dbReference type="GeneID" id="28817773"/>
<name>A0A194XFI0_MOLSC</name>
<dbReference type="AlphaFoldDB" id="A0A194XFI0"/>
<dbReference type="InParanoid" id="A0A194XFI0"/>
<dbReference type="KEGG" id="psco:LY89DRAFT_507868"/>
<organism evidence="1 2">
    <name type="scientific">Mollisia scopiformis</name>
    <name type="common">Conifer needle endophyte fungus</name>
    <name type="synonym">Phialocephala scopiformis</name>
    <dbReference type="NCBI Taxonomy" id="149040"/>
    <lineage>
        <taxon>Eukaryota</taxon>
        <taxon>Fungi</taxon>
        <taxon>Dikarya</taxon>
        <taxon>Ascomycota</taxon>
        <taxon>Pezizomycotina</taxon>
        <taxon>Leotiomycetes</taxon>
        <taxon>Helotiales</taxon>
        <taxon>Mollisiaceae</taxon>
        <taxon>Mollisia</taxon>
    </lineage>
</organism>
<reference evidence="1 2" key="1">
    <citation type="submission" date="2015-10" db="EMBL/GenBank/DDBJ databases">
        <title>Full genome of DAOMC 229536 Phialocephala scopiformis, a fungal endophyte of spruce producing the potent anti-insectan compound rugulosin.</title>
        <authorList>
            <consortium name="DOE Joint Genome Institute"/>
            <person name="Walker A.K."/>
            <person name="Frasz S.L."/>
            <person name="Seifert K.A."/>
            <person name="Miller J.D."/>
            <person name="Mondo S.J."/>
            <person name="Labutti K."/>
            <person name="Lipzen A."/>
            <person name="Dockter R."/>
            <person name="Kennedy M."/>
            <person name="Grigoriev I.V."/>
            <person name="Spatafora J.W."/>
        </authorList>
    </citation>
    <scope>NUCLEOTIDE SEQUENCE [LARGE SCALE GENOMIC DNA]</scope>
    <source>
        <strain evidence="1 2">CBS 120377</strain>
    </source>
</reference>
<dbReference type="Proteomes" id="UP000070700">
    <property type="component" value="Unassembled WGS sequence"/>
</dbReference>
<protein>
    <submittedName>
        <fullName evidence="1">Uncharacterized protein</fullName>
    </submittedName>
</protein>
<sequence length="177" mass="20546">MHQRPVGYIFRPKLINTQRPTSSLKHGIIPNTSRHLTQRLLSLNPKSNLPPSRINRPPDLRDSTLRRRRHRNRFSTLNLSPHGPTRRHFSIQHLRHSGQDLGSLELCPDTRLANLRAEHLWRGHRSCHDEGKQHRSYDDEGPGGKHVCDVSSCVFLAEQQVRLYVPLMELISMSKKR</sequence>
<dbReference type="EMBL" id="KQ947412">
    <property type="protein sequence ID" value="KUJ18923.1"/>
    <property type="molecule type" value="Genomic_DNA"/>
</dbReference>
<keyword evidence="2" id="KW-1185">Reference proteome</keyword>
<dbReference type="RefSeq" id="XP_018073278.1">
    <property type="nucleotide sequence ID" value="XM_018208047.1"/>
</dbReference>
<evidence type="ECO:0000313" key="2">
    <source>
        <dbReference type="Proteomes" id="UP000070700"/>
    </source>
</evidence>
<accession>A0A194XFI0</accession>